<organism evidence="1 2">
    <name type="scientific">Pseudomonas atacamensis</name>
    <dbReference type="NCBI Taxonomy" id="2565368"/>
    <lineage>
        <taxon>Bacteria</taxon>
        <taxon>Pseudomonadati</taxon>
        <taxon>Pseudomonadota</taxon>
        <taxon>Gammaproteobacteria</taxon>
        <taxon>Pseudomonadales</taxon>
        <taxon>Pseudomonadaceae</taxon>
        <taxon>Pseudomonas</taxon>
    </lineage>
</organism>
<gene>
    <name evidence="1" type="ORF">RS3R1_31290</name>
</gene>
<evidence type="ECO:0000313" key="2">
    <source>
        <dbReference type="Proteomes" id="UP001145022"/>
    </source>
</evidence>
<reference evidence="1" key="3">
    <citation type="journal article" date="2023" name="J. Biotechnol.">
        <title>Draft Genome Sequences of Endophytic Pseudomonas Strains, Isolated from the Interior of Brassicaceae Plants.</title>
        <authorList>
            <person name="Kaneko H."/>
            <person name="Furuya T."/>
        </authorList>
    </citation>
    <scope>NUCLEOTIDE SEQUENCE</scope>
    <source>
        <strain evidence="1">RS3R-1</strain>
    </source>
</reference>
<dbReference type="EMBL" id="BSCQ01000042">
    <property type="protein sequence ID" value="GLH44041.1"/>
    <property type="molecule type" value="Genomic_DNA"/>
</dbReference>
<comment type="caution">
    <text evidence="1">The sequence shown here is derived from an EMBL/GenBank/DDBJ whole genome shotgun (WGS) entry which is preliminary data.</text>
</comment>
<protein>
    <recommendedName>
        <fullName evidence="3">HD domain-containing protein</fullName>
    </recommendedName>
</protein>
<accession>A0ABQ5PKF8</accession>
<sequence length="92" mass="10006">MPHAVNSVANTSNVAICSREREVELIFIAVMLHDTFDLKTERWAFPASGWGIIGAATGMRRVNRLKSALRVHVAAVGCGFPAQDFAPAPEQQ</sequence>
<reference evidence="1" key="2">
    <citation type="submission" date="2022-11" db="EMBL/GenBank/DDBJ databases">
        <title>Draft genome sequencing of Pseudomonas atacamensis RS3R1.</title>
        <authorList>
            <person name="Furuya T."/>
            <person name="Kaneko H."/>
        </authorList>
    </citation>
    <scope>NUCLEOTIDE SEQUENCE</scope>
    <source>
        <strain evidence="1">RS3R-1</strain>
    </source>
</reference>
<proteinExistence type="predicted"/>
<evidence type="ECO:0008006" key="3">
    <source>
        <dbReference type="Google" id="ProtNLM"/>
    </source>
</evidence>
<reference evidence="1" key="1">
    <citation type="journal article" date="2021" name="Sci. Rep.">
        <title>An efficient direct screening system for microorganisms that activate plant immune responses based on plant-microbe interactions using cultured plant cells.</title>
        <authorList>
            <person name="Kurokawa M."/>
            <person name="Nakano M."/>
            <person name="Kitahata N."/>
            <person name="Kuchitsu K."/>
            <person name="Furuya T."/>
        </authorList>
    </citation>
    <scope>NUCLEOTIDE SEQUENCE</scope>
    <source>
        <strain evidence="1">RS3R-1</strain>
    </source>
</reference>
<evidence type="ECO:0000313" key="1">
    <source>
        <dbReference type="EMBL" id="GLH44041.1"/>
    </source>
</evidence>
<name>A0ABQ5PKF8_9PSED</name>
<keyword evidence="2" id="KW-1185">Reference proteome</keyword>
<dbReference type="Proteomes" id="UP001145022">
    <property type="component" value="Unassembled WGS sequence"/>
</dbReference>